<name>K9P6B4_CYAGP</name>
<dbReference type="KEGG" id="cgc:Cyagr_1501"/>
<accession>K9P6B4</accession>
<dbReference type="InterPro" id="IPR036629">
    <property type="entry name" value="YjbJ_sf"/>
</dbReference>
<dbReference type="AlphaFoldDB" id="K9P6B4"/>
<dbReference type="InterPro" id="IPR008462">
    <property type="entry name" value="CsbD"/>
</dbReference>
<keyword evidence="2" id="KW-0732">Signal</keyword>
<evidence type="ECO:0000256" key="1">
    <source>
        <dbReference type="ARBA" id="ARBA00009129"/>
    </source>
</evidence>
<organism evidence="4 5">
    <name type="scientific">Cyanobium gracile (strain ATCC 27147 / PCC 6307)</name>
    <dbReference type="NCBI Taxonomy" id="292564"/>
    <lineage>
        <taxon>Bacteria</taxon>
        <taxon>Bacillati</taxon>
        <taxon>Cyanobacteriota</taxon>
        <taxon>Cyanophyceae</taxon>
        <taxon>Synechococcales</taxon>
        <taxon>Prochlorococcaceae</taxon>
        <taxon>Cyanobium</taxon>
    </lineage>
</organism>
<comment type="similarity">
    <text evidence="1">Belongs to the UPF0337 (CsbD) family.</text>
</comment>
<evidence type="ECO:0000313" key="4">
    <source>
        <dbReference type="EMBL" id="AFY28665.1"/>
    </source>
</evidence>
<evidence type="ECO:0000259" key="3">
    <source>
        <dbReference type="Pfam" id="PF05532"/>
    </source>
</evidence>
<dbReference type="Proteomes" id="UP000010388">
    <property type="component" value="Chromosome"/>
</dbReference>
<dbReference type="HOGENOM" id="CLU_2192655_0_0_3"/>
<dbReference type="STRING" id="292564.Cyagr_1501"/>
<dbReference type="PATRIC" id="fig|292564.3.peg.1429"/>
<proteinExistence type="inferred from homology"/>
<evidence type="ECO:0000256" key="2">
    <source>
        <dbReference type="SAM" id="SignalP"/>
    </source>
</evidence>
<sequence length="109" mass="11309">MTHHLRYLRQLASTCLGLAFSLLVLIATPALSTPAQASGAFHLSISPPLPLAATAGRVKAGARDFEGKTQESIGNVTGNKGDQLAGKAKQVEAKVRNAVEDVKDKAGMG</sequence>
<reference evidence="5" key="1">
    <citation type="journal article" date="2013" name="Proc. Natl. Acad. Sci. U.S.A.">
        <title>Improving the coverage of the cyanobacterial phylum using diversity-driven genome sequencing.</title>
        <authorList>
            <person name="Shih P.M."/>
            <person name="Wu D."/>
            <person name="Latifi A."/>
            <person name="Axen S.D."/>
            <person name="Fewer D.P."/>
            <person name="Talla E."/>
            <person name="Calteau A."/>
            <person name="Cai F."/>
            <person name="Tandeau de Marsac N."/>
            <person name="Rippka R."/>
            <person name="Herdman M."/>
            <person name="Sivonen K."/>
            <person name="Coursin T."/>
            <person name="Laurent T."/>
            <person name="Goodwin L."/>
            <person name="Nolan M."/>
            <person name="Davenport K.W."/>
            <person name="Han C.S."/>
            <person name="Rubin E.M."/>
            <person name="Eisen J.A."/>
            <person name="Woyke T."/>
            <person name="Gugger M."/>
            <person name="Kerfeld C.A."/>
        </authorList>
    </citation>
    <scope>NUCLEOTIDE SEQUENCE [LARGE SCALE GENOMIC DNA]</scope>
    <source>
        <strain evidence="5">ATCC 27147 / PCC 6307</strain>
    </source>
</reference>
<dbReference type="SUPFAM" id="SSF69047">
    <property type="entry name" value="Hypothetical protein YjbJ"/>
    <property type="match status" value="1"/>
</dbReference>
<dbReference type="eggNOG" id="COG3237">
    <property type="taxonomic scope" value="Bacteria"/>
</dbReference>
<evidence type="ECO:0000313" key="5">
    <source>
        <dbReference type="Proteomes" id="UP000010388"/>
    </source>
</evidence>
<feature type="domain" description="CsbD-like" evidence="3">
    <location>
        <begin position="57"/>
        <end position="106"/>
    </location>
</feature>
<dbReference type="Pfam" id="PF05532">
    <property type="entry name" value="CsbD"/>
    <property type="match status" value="1"/>
</dbReference>
<feature type="chain" id="PRO_5003934522" description="CsbD-like domain-containing protein" evidence="2">
    <location>
        <begin position="38"/>
        <end position="109"/>
    </location>
</feature>
<dbReference type="OrthoDB" id="424911at2"/>
<gene>
    <name evidence="4" type="ordered locus">Cyagr_1501</name>
</gene>
<dbReference type="EMBL" id="CP003495">
    <property type="protein sequence ID" value="AFY28665.1"/>
    <property type="molecule type" value="Genomic_DNA"/>
</dbReference>
<dbReference type="Gene3D" id="1.10.1470.10">
    <property type="entry name" value="YjbJ"/>
    <property type="match status" value="1"/>
</dbReference>
<protein>
    <recommendedName>
        <fullName evidence="3">CsbD-like domain-containing protein</fullName>
    </recommendedName>
</protein>
<feature type="signal peptide" evidence="2">
    <location>
        <begin position="1"/>
        <end position="37"/>
    </location>
</feature>